<comment type="catalytic activity">
    <reaction evidence="7">
        <text>a 2'-deoxycytidine in DNA + S-adenosyl-L-methionine = an N(4)-methyl-2'-deoxycytidine in DNA + S-adenosyl-L-homocysteine + H(+)</text>
        <dbReference type="Rhea" id="RHEA:16857"/>
        <dbReference type="Rhea" id="RHEA-COMP:11369"/>
        <dbReference type="Rhea" id="RHEA-COMP:13674"/>
        <dbReference type="ChEBI" id="CHEBI:15378"/>
        <dbReference type="ChEBI" id="CHEBI:57856"/>
        <dbReference type="ChEBI" id="CHEBI:59789"/>
        <dbReference type="ChEBI" id="CHEBI:85452"/>
        <dbReference type="ChEBI" id="CHEBI:137933"/>
        <dbReference type="EC" id="2.1.1.113"/>
    </reaction>
</comment>
<evidence type="ECO:0000256" key="3">
    <source>
        <dbReference type="ARBA" id="ARBA00022603"/>
    </source>
</evidence>
<protein>
    <recommendedName>
        <fullName evidence="2">site-specific DNA-methyltransferase (cytosine-N(4)-specific)</fullName>
        <ecNumber evidence="2">2.1.1.113</ecNumber>
    </recommendedName>
</protein>
<dbReference type="EMBL" id="JBHTMB010000023">
    <property type="protein sequence ID" value="MFD1232403.1"/>
    <property type="molecule type" value="Genomic_DNA"/>
</dbReference>
<evidence type="ECO:0000256" key="5">
    <source>
        <dbReference type="ARBA" id="ARBA00022691"/>
    </source>
</evidence>
<keyword evidence="9" id="KW-1185">Reference proteome</keyword>
<organism evidence="8 9">
    <name type="scientific">Pseudonocardia benzenivorans</name>
    <dbReference type="NCBI Taxonomy" id="228005"/>
    <lineage>
        <taxon>Bacteria</taxon>
        <taxon>Bacillati</taxon>
        <taxon>Actinomycetota</taxon>
        <taxon>Actinomycetes</taxon>
        <taxon>Pseudonocardiales</taxon>
        <taxon>Pseudonocardiaceae</taxon>
        <taxon>Pseudonocardia</taxon>
    </lineage>
</organism>
<dbReference type="InterPro" id="IPR017985">
    <property type="entry name" value="MeTrfase_CN4_CS"/>
</dbReference>
<keyword evidence="4" id="KW-0808">Transferase</keyword>
<keyword evidence="6" id="KW-0680">Restriction system</keyword>
<dbReference type="Gene3D" id="3.40.50.150">
    <property type="entry name" value="Vaccinia Virus protein VP39"/>
    <property type="match status" value="2"/>
</dbReference>
<evidence type="ECO:0000256" key="2">
    <source>
        <dbReference type="ARBA" id="ARBA00012185"/>
    </source>
</evidence>
<evidence type="ECO:0000256" key="4">
    <source>
        <dbReference type="ARBA" id="ARBA00022679"/>
    </source>
</evidence>
<evidence type="ECO:0000256" key="1">
    <source>
        <dbReference type="ARBA" id="ARBA00010203"/>
    </source>
</evidence>
<dbReference type="RefSeq" id="WP_346091218.1">
    <property type="nucleotide sequence ID" value="NZ_BAABKS010000020.1"/>
</dbReference>
<sequence>MAAPTPDLKLFELSPSASSFRASPKRSRTEATGVAELFPYYAGYSYAWALDQIRSLHLDASHLVLDPWNGSGTTTSAAADYGVPSVGIDLNPVANVVAQARIPGKITDALLSLEHPGGKPARLGQRDPLRSWFTPRAGLQIRRWAATFKNLGADDRNLGFLSLFVLVRRWTKSFEGSNPTWVRRARETGDKVDLSPAIIDDAVRRQLRDIRDYFVDKEPPESTPRIVTGSSKKIPLGVGEADAIVTSPPYLTRIDYAVAYSRELAILGFDINGTNRGLRSSLMGTTLIRSGGSDDAVLNAGGDLAKALLRDIAEHPSKDSSGYYLKQARQYIADLTASITEITRIAKPGALFIAVVQDSFYKEVQVRLAEILVEESQALGWEHEGTEAFPVSRILTSINTPAMAYAKSQVSESVVYLRRSTDACS</sequence>
<evidence type="ECO:0000256" key="7">
    <source>
        <dbReference type="ARBA" id="ARBA00049120"/>
    </source>
</evidence>
<dbReference type="PROSITE" id="PS00093">
    <property type="entry name" value="N4_MTASE"/>
    <property type="match status" value="1"/>
</dbReference>
<dbReference type="SUPFAM" id="SSF53335">
    <property type="entry name" value="S-adenosyl-L-methionine-dependent methyltransferases"/>
    <property type="match status" value="1"/>
</dbReference>
<proteinExistence type="inferred from homology"/>
<gene>
    <name evidence="8" type="ORF">ACFQ34_03820</name>
</gene>
<reference evidence="9" key="1">
    <citation type="journal article" date="2019" name="Int. J. Syst. Evol. Microbiol.">
        <title>The Global Catalogue of Microorganisms (GCM) 10K type strain sequencing project: providing services to taxonomists for standard genome sequencing and annotation.</title>
        <authorList>
            <consortium name="The Broad Institute Genomics Platform"/>
            <consortium name="The Broad Institute Genome Sequencing Center for Infectious Disease"/>
            <person name="Wu L."/>
            <person name="Ma J."/>
        </authorList>
    </citation>
    <scope>NUCLEOTIDE SEQUENCE [LARGE SCALE GENOMIC DNA]</scope>
    <source>
        <strain evidence="9">CCUG 49018</strain>
    </source>
</reference>
<dbReference type="Proteomes" id="UP001597182">
    <property type="component" value="Unassembled WGS sequence"/>
</dbReference>
<comment type="similarity">
    <text evidence="1">Belongs to the N(4)/N(6)-methyltransferase family. N(4) subfamily.</text>
</comment>
<name>A0ABW3VE50_9PSEU</name>
<keyword evidence="3" id="KW-0489">Methyltransferase</keyword>
<accession>A0ABW3VE50</accession>
<evidence type="ECO:0000256" key="6">
    <source>
        <dbReference type="ARBA" id="ARBA00022747"/>
    </source>
</evidence>
<keyword evidence="5" id="KW-0949">S-adenosyl-L-methionine</keyword>
<evidence type="ECO:0000313" key="9">
    <source>
        <dbReference type="Proteomes" id="UP001597182"/>
    </source>
</evidence>
<dbReference type="EC" id="2.1.1.113" evidence="2"/>
<comment type="caution">
    <text evidence="8">The sequence shown here is derived from an EMBL/GenBank/DDBJ whole genome shotgun (WGS) entry which is preliminary data.</text>
</comment>
<evidence type="ECO:0000313" key="8">
    <source>
        <dbReference type="EMBL" id="MFD1232403.1"/>
    </source>
</evidence>
<dbReference type="InterPro" id="IPR029063">
    <property type="entry name" value="SAM-dependent_MTases_sf"/>
</dbReference>